<dbReference type="PANTHER" id="PTHR44145:SF3">
    <property type="entry name" value="DNAJ HOMOLOG SUBFAMILY A MEMBER 3, MITOCHONDRIAL"/>
    <property type="match status" value="1"/>
</dbReference>
<keyword evidence="5" id="KW-1185">Reference proteome</keyword>
<dbReference type="PROSITE" id="PS00636">
    <property type="entry name" value="DNAJ_1"/>
    <property type="match status" value="1"/>
</dbReference>
<dbReference type="InterPro" id="IPR008971">
    <property type="entry name" value="HSP40/DnaJ_pept-bd"/>
</dbReference>
<dbReference type="Proteomes" id="UP001497392">
    <property type="component" value="Unassembled WGS sequence"/>
</dbReference>
<evidence type="ECO:0000256" key="1">
    <source>
        <dbReference type="ARBA" id="ARBA00023186"/>
    </source>
</evidence>
<protein>
    <submittedName>
        <fullName evidence="4">G9950 protein</fullName>
    </submittedName>
</protein>
<sequence>MPSSFQVRAQSGFQASTSAASAASHHQHRHFHPTRASMQRDYYDVLGVSRTAPDPEIKKAYYKLAKEFHPDTNKGDENAAKKFQEVSKAYDTLRDPQKRQQYDNMGADGYERMAENGGAGWSPGSQSWDQNQEFEDIFSQFFGGGGNARGGFGGFSGGFGGFQGFRAKGPDIHAHIRIPFTDAVKGATVKVNLKGGTDVKIPAGVGSGTTMRMPGMGGPVPKQFQGQGGEPGDLLLEIDVEPSRIFRREGQDIVVTRDIDFTDAILGTPLRVPTLEGEAEVKVRPGTQSGQRLRMRGYGIPHVHNPQRKGDQYVEINVRIPADVNAEQRRLLEAFREEEQQRKKRAA</sequence>
<feature type="compositionally biased region" description="Low complexity" evidence="2">
    <location>
        <begin position="9"/>
        <end position="24"/>
    </location>
</feature>
<feature type="region of interest" description="Disordered" evidence="2">
    <location>
        <begin position="1"/>
        <end position="36"/>
    </location>
</feature>
<organism evidence="4 5">
    <name type="scientific">Coccomyxa viridis</name>
    <dbReference type="NCBI Taxonomy" id="1274662"/>
    <lineage>
        <taxon>Eukaryota</taxon>
        <taxon>Viridiplantae</taxon>
        <taxon>Chlorophyta</taxon>
        <taxon>core chlorophytes</taxon>
        <taxon>Trebouxiophyceae</taxon>
        <taxon>Trebouxiophyceae incertae sedis</taxon>
        <taxon>Coccomyxaceae</taxon>
        <taxon>Coccomyxa</taxon>
    </lineage>
</organism>
<dbReference type="SMART" id="SM00271">
    <property type="entry name" value="DnaJ"/>
    <property type="match status" value="1"/>
</dbReference>
<evidence type="ECO:0000313" key="5">
    <source>
        <dbReference type="Proteomes" id="UP001497392"/>
    </source>
</evidence>
<evidence type="ECO:0000259" key="3">
    <source>
        <dbReference type="PROSITE" id="PS50076"/>
    </source>
</evidence>
<dbReference type="PROSITE" id="PS50076">
    <property type="entry name" value="DNAJ_2"/>
    <property type="match status" value="1"/>
</dbReference>
<accession>A0ABP1G4J6</accession>
<dbReference type="Pfam" id="PF01556">
    <property type="entry name" value="DnaJ_C"/>
    <property type="match status" value="1"/>
</dbReference>
<dbReference type="CDD" id="cd06257">
    <property type="entry name" value="DnaJ"/>
    <property type="match status" value="1"/>
</dbReference>
<dbReference type="SUPFAM" id="SSF49493">
    <property type="entry name" value="HSP40/DnaJ peptide-binding domain"/>
    <property type="match status" value="2"/>
</dbReference>
<dbReference type="EMBL" id="CAXHTA020000017">
    <property type="protein sequence ID" value="CAL5227052.1"/>
    <property type="molecule type" value="Genomic_DNA"/>
</dbReference>
<name>A0ABP1G4J6_9CHLO</name>
<dbReference type="SUPFAM" id="SSF46565">
    <property type="entry name" value="Chaperone J-domain"/>
    <property type="match status" value="1"/>
</dbReference>
<dbReference type="InterPro" id="IPR001623">
    <property type="entry name" value="DnaJ_domain"/>
</dbReference>
<feature type="domain" description="J" evidence="3">
    <location>
        <begin position="41"/>
        <end position="106"/>
    </location>
</feature>
<dbReference type="InterPro" id="IPR018253">
    <property type="entry name" value="DnaJ_domain_CS"/>
</dbReference>
<reference evidence="4 5" key="1">
    <citation type="submission" date="2024-06" db="EMBL/GenBank/DDBJ databases">
        <authorList>
            <person name="Kraege A."/>
            <person name="Thomma B."/>
        </authorList>
    </citation>
    <scope>NUCLEOTIDE SEQUENCE [LARGE SCALE GENOMIC DNA]</scope>
</reference>
<dbReference type="Gene3D" id="1.10.287.110">
    <property type="entry name" value="DnaJ domain"/>
    <property type="match status" value="1"/>
</dbReference>
<keyword evidence="1" id="KW-0143">Chaperone</keyword>
<proteinExistence type="predicted"/>
<dbReference type="InterPro" id="IPR002939">
    <property type="entry name" value="DnaJ_C"/>
</dbReference>
<dbReference type="PANTHER" id="PTHR44145">
    <property type="entry name" value="DNAJ HOMOLOG SUBFAMILY A MEMBER 3, MITOCHONDRIAL"/>
    <property type="match status" value="1"/>
</dbReference>
<comment type="caution">
    <text evidence="4">The sequence shown here is derived from an EMBL/GenBank/DDBJ whole genome shotgun (WGS) entry which is preliminary data.</text>
</comment>
<evidence type="ECO:0000313" key="4">
    <source>
        <dbReference type="EMBL" id="CAL5227052.1"/>
    </source>
</evidence>
<dbReference type="PRINTS" id="PR00625">
    <property type="entry name" value="JDOMAIN"/>
</dbReference>
<gene>
    <name evidence="4" type="primary">g9950</name>
    <name evidence="4" type="ORF">VP750_LOCUS8958</name>
</gene>
<dbReference type="CDD" id="cd10747">
    <property type="entry name" value="DnaJ_C"/>
    <property type="match status" value="1"/>
</dbReference>
<evidence type="ECO:0000256" key="2">
    <source>
        <dbReference type="SAM" id="MobiDB-lite"/>
    </source>
</evidence>
<dbReference type="Gene3D" id="2.60.260.20">
    <property type="entry name" value="Urease metallochaperone UreE, N-terminal domain"/>
    <property type="match status" value="2"/>
</dbReference>
<dbReference type="InterPro" id="IPR036869">
    <property type="entry name" value="J_dom_sf"/>
</dbReference>
<dbReference type="Pfam" id="PF00226">
    <property type="entry name" value="DnaJ"/>
    <property type="match status" value="1"/>
</dbReference>
<dbReference type="InterPro" id="IPR051938">
    <property type="entry name" value="Apopto_cytoskel_mod"/>
</dbReference>